<evidence type="ECO:0000313" key="3">
    <source>
        <dbReference type="Proteomes" id="UP000649617"/>
    </source>
</evidence>
<evidence type="ECO:0000313" key="2">
    <source>
        <dbReference type="EMBL" id="CAE7736912.1"/>
    </source>
</evidence>
<feature type="compositionally biased region" description="Polar residues" evidence="1">
    <location>
        <begin position="157"/>
        <end position="168"/>
    </location>
</feature>
<comment type="caution">
    <text evidence="2">The sequence shown here is derived from an EMBL/GenBank/DDBJ whole genome shotgun (WGS) entry which is preliminary data.</text>
</comment>
<feature type="compositionally biased region" description="Low complexity" evidence="1">
    <location>
        <begin position="56"/>
        <end position="66"/>
    </location>
</feature>
<feature type="compositionally biased region" description="Pro residues" evidence="1">
    <location>
        <begin position="67"/>
        <end position="92"/>
    </location>
</feature>
<dbReference type="EMBL" id="CAJNIZ010046023">
    <property type="protein sequence ID" value="CAE7736912.1"/>
    <property type="molecule type" value="Genomic_DNA"/>
</dbReference>
<gene>
    <name evidence="2" type="primary">ENTPD1</name>
    <name evidence="2" type="ORF">SPIL2461_LOCUS21181</name>
</gene>
<proteinExistence type="predicted"/>
<accession>A0A812XR84</accession>
<feature type="compositionally biased region" description="Basic and acidic residues" evidence="1">
    <location>
        <begin position="189"/>
        <end position="208"/>
    </location>
</feature>
<feature type="region of interest" description="Disordered" evidence="1">
    <location>
        <begin position="336"/>
        <end position="371"/>
    </location>
</feature>
<protein>
    <submittedName>
        <fullName evidence="2">ENTPD1 protein</fullName>
    </submittedName>
</protein>
<feature type="compositionally biased region" description="Basic residues" evidence="1">
    <location>
        <begin position="173"/>
        <end position="188"/>
    </location>
</feature>
<dbReference type="OrthoDB" id="10669824at2759"/>
<evidence type="ECO:0000256" key="1">
    <source>
        <dbReference type="SAM" id="MobiDB-lite"/>
    </source>
</evidence>
<feature type="compositionally biased region" description="Basic and acidic residues" evidence="1">
    <location>
        <begin position="236"/>
        <end position="247"/>
    </location>
</feature>
<organism evidence="2 3">
    <name type="scientific">Symbiodinium pilosum</name>
    <name type="common">Dinoflagellate</name>
    <dbReference type="NCBI Taxonomy" id="2952"/>
    <lineage>
        <taxon>Eukaryota</taxon>
        <taxon>Sar</taxon>
        <taxon>Alveolata</taxon>
        <taxon>Dinophyceae</taxon>
        <taxon>Suessiales</taxon>
        <taxon>Symbiodiniaceae</taxon>
        <taxon>Symbiodinium</taxon>
    </lineage>
</organism>
<feature type="region of interest" description="Disordered" evidence="1">
    <location>
        <begin position="1"/>
        <end position="247"/>
    </location>
</feature>
<feature type="compositionally biased region" description="Polar residues" evidence="1">
    <location>
        <begin position="224"/>
        <end position="235"/>
    </location>
</feature>
<reference evidence="2" key="1">
    <citation type="submission" date="2021-02" db="EMBL/GenBank/DDBJ databases">
        <authorList>
            <person name="Dougan E. K."/>
            <person name="Rhodes N."/>
            <person name="Thang M."/>
            <person name="Chan C."/>
        </authorList>
    </citation>
    <scope>NUCLEOTIDE SEQUENCE</scope>
</reference>
<dbReference type="AlphaFoldDB" id="A0A812XR84"/>
<feature type="compositionally biased region" description="Pro residues" evidence="1">
    <location>
        <begin position="291"/>
        <end position="315"/>
    </location>
</feature>
<dbReference type="Proteomes" id="UP000649617">
    <property type="component" value="Unassembled WGS sequence"/>
</dbReference>
<keyword evidence="3" id="KW-1185">Reference proteome</keyword>
<sequence length="428" mass="48824">MTSIDPGRFPAAASEQRATGQKSHMHGYQLIGLRASTSLPPPPPKPPQPPPPPQTPLLLQRLQTVPPARPPPRRTNPPSQPVPEPPTDPPPFLLQRRQKLQQPHELVQSDEELYPGQQDVWHDEDQHEDLREEQRHDQENEHEQQETQELWQDEPWSKNQSWQAQSWGDKQHWRSKQNWRDHQWRRKQGWQDERKWQDEHDWQDRQEWPENQWSDQQHWPEGPSTEQGFPPQQSCVDERQQSVAGERKSIGSLALRIYERLKNGEELRPSQAEATELPAAIGMPSLKPILLPPAPPLPPHSAPLKPPPKAMPRPLPKSMQKVAHVRIQPVSLEAEAAQTAKSMPTRKMTGTLACTAPDTTLAPRNFLPRQTDTDFTDLQDMVLDDIPETPAPFPLPGSASTIAISSCRSTRQLHLLDEQTADELDAAE</sequence>
<feature type="compositionally biased region" description="Pro residues" evidence="1">
    <location>
        <begin position="39"/>
        <end position="55"/>
    </location>
</feature>
<feature type="region of interest" description="Disordered" evidence="1">
    <location>
        <begin position="291"/>
        <end position="321"/>
    </location>
</feature>
<feature type="non-terminal residue" evidence="2">
    <location>
        <position position="1"/>
    </location>
</feature>
<name>A0A812XR84_SYMPI</name>
<feature type="compositionally biased region" description="Basic and acidic residues" evidence="1">
    <location>
        <begin position="120"/>
        <end position="145"/>
    </location>
</feature>